<keyword evidence="12" id="KW-1185">Reference proteome</keyword>
<evidence type="ECO:0000256" key="4">
    <source>
        <dbReference type="ARBA" id="ARBA00022272"/>
    </source>
</evidence>
<dbReference type="CDD" id="cd00405">
    <property type="entry name" value="PRAI"/>
    <property type="match status" value="1"/>
</dbReference>
<proteinExistence type="inferred from homology"/>
<dbReference type="EC" id="5.3.1.24" evidence="3 9"/>
<dbReference type="RefSeq" id="WP_160149470.1">
    <property type="nucleotide sequence ID" value="NZ_JASZZN010000009.1"/>
</dbReference>
<protein>
    <recommendedName>
        <fullName evidence="4 9">N-(5'-phosphoribosyl)anthranilate isomerase</fullName>
        <shortName evidence="9">PRAI</shortName>
        <ecNumber evidence="3 9">5.3.1.24</ecNumber>
    </recommendedName>
</protein>
<evidence type="ECO:0000256" key="9">
    <source>
        <dbReference type="HAMAP-Rule" id="MF_00135"/>
    </source>
</evidence>
<name>A0ABT7PJB4_9BACT</name>
<dbReference type="Gene3D" id="3.20.20.70">
    <property type="entry name" value="Aldolase class I"/>
    <property type="match status" value="1"/>
</dbReference>
<sequence length="225" mass="23723">MFRIKICGVRFKNDVDAVEQSGADAIGLNFFPPSIRYVDPAAPATYELAAAANSAGLLRVGVFVNTSVDQMTTIADTVGLDVIQLHGDETVSIAQALLAEGRRIIRAIKLPRRAMSVNEIESIAGPWSAIGIHLLLDADAGSAHGGSGKTLHWASIARWAEQAGPDRWTLAGGLKPENIAEAVRTSHASSIDTASGVECPKGVKNEGRIFAFASNSGLSPQRDHA</sequence>
<dbReference type="InterPro" id="IPR001240">
    <property type="entry name" value="PRAI_dom"/>
</dbReference>
<comment type="caution">
    <text evidence="11">The sequence shown here is derived from an EMBL/GenBank/DDBJ whole genome shotgun (WGS) entry which is preliminary data.</text>
</comment>
<evidence type="ECO:0000256" key="8">
    <source>
        <dbReference type="ARBA" id="ARBA00023235"/>
    </source>
</evidence>
<comment type="catalytic activity">
    <reaction evidence="1 9">
        <text>N-(5-phospho-beta-D-ribosyl)anthranilate = 1-(2-carboxyphenylamino)-1-deoxy-D-ribulose 5-phosphate</text>
        <dbReference type="Rhea" id="RHEA:21540"/>
        <dbReference type="ChEBI" id="CHEBI:18277"/>
        <dbReference type="ChEBI" id="CHEBI:58613"/>
        <dbReference type="EC" id="5.3.1.24"/>
    </reaction>
</comment>
<dbReference type="Pfam" id="PF00697">
    <property type="entry name" value="PRAI"/>
    <property type="match status" value="1"/>
</dbReference>
<keyword evidence="7 9" id="KW-0057">Aromatic amino acid biosynthesis</keyword>
<evidence type="ECO:0000256" key="6">
    <source>
        <dbReference type="ARBA" id="ARBA00022822"/>
    </source>
</evidence>
<accession>A0ABT7PJB4</accession>
<dbReference type="InterPro" id="IPR011060">
    <property type="entry name" value="RibuloseP-bd_barrel"/>
</dbReference>
<evidence type="ECO:0000256" key="3">
    <source>
        <dbReference type="ARBA" id="ARBA00012572"/>
    </source>
</evidence>
<evidence type="ECO:0000256" key="7">
    <source>
        <dbReference type="ARBA" id="ARBA00023141"/>
    </source>
</evidence>
<evidence type="ECO:0000256" key="2">
    <source>
        <dbReference type="ARBA" id="ARBA00004664"/>
    </source>
</evidence>
<dbReference type="SUPFAM" id="SSF51366">
    <property type="entry name" value="Ribulose-phoshate binding barrel"/>
    <property type="match status" value="1"/>
</dbReference>
<dbReference type="InterPro" id="IPR013785">
    <property type="entry name" value="Aldolase_TIM"/>
</dbReference>
<organism evidence="11 12">
    <name type="scientific">Roseiconus lacunae</name>
    <dbReference type="NCBI Taxonomy" id="2605694"/>
    <lineage>
        <taxon>Bacteria</taxon>
        <taxon>Pseudomonadati</taxon>
        <taxon>Planctomycetota</taxon>
        <taxon>Planctomycetia</taxon>
        <taxon>Pirellulales</taxon>
        <taxon>Pirellulaceae</taxon>
        <taxon>Roseiconus</taxon>
    </lineage>
</organism>
<dbReference type="EMBL" id="JASZZN010000009">
    <property type="protein sequence ID" value="MDM4016596.1"/>
    <property type="molecule type" value="Genomic_DNA"/>
</dbReference>
<keyword evidence="8 9" id="KW-0413">Isomerase</keyword>
<dbReference type="PANTHER" id="PTHR42894:SF1">
    <property type="entry name" value="N-(5'-PHOSPHORIBOSYL)ANTHRANILATE ISOMERASE"/>
    <property type="match status" value="1"/>
</dbReference>
<gene>
    <name evidence="9" type="primary">trpF</name>
    <name evidence="11" type="ORF">QTN89_14215</name>
</gene>
<reference evidence="11 12" key="1">
    <citation type="submission" date="2023-06" db="EMBL/GenBank/DDBJ databases">
        <title>Roseiconus lacunae JC819 isolated from Gulf of Mannar region, Tamil Nadu.</title>
        <authorList>
            <person name="Pk S."/>
            <person name="Ch S."/>
            <person name="Ch V.R."/>
        </authorList>
    </citation>
    <scope>NUCLEOTIDE SEQUENCE [LARGE SCALE GENOMIC DNA]</scope>
    <source>
        <strain evidence="11 12">JC819</strain>
    </source>
</reference>
<dbReference type="PANTHER" id="PTHR42894">
    <property type="entry name" value="N-(5'-PHOSPHORIBOSYL)ANTHRANILATE ISOMERASE"/>
    <property type="match status" value="1"/>
</dbReference>
<evidence type="ECO:0000256" key="1">
    <source>
        <dbReference type="ARBA" id="ARBA00001164"/>
    </source>
</evidence>
<dbReference type="GO" id="GO:0016853">
    <property type="term" value="F:isomerase activity"/>
    <property type="evidence" value="ECO:0007669"/>
    <property type="project" value="UniProtKB-KW"/>
</dbReference>
<evidence type="ECO:0000259" key="10">
    <source>
        <dbReference type="Pfam" id="PF00697"/>
    </source>
</evidence>
<dbReference type="Proteomes" id="UP001239462">
    <property type="component" value="Unassembled WGS sequence"/>
</dbReference>
<keyword evidence="6 9" id="KW-0822">Tryptophan biosynthesis</keyword>
<feature type="domain" description="N-(5'phosphoribosyl) anthranilate isomerase (PRAI)" evidence="10">
    <location>
        <begin position="4"/>
        <end position="213"/>
    </location>
</feature>
<evidence type="ECO:0000313" key="11">
    <source>
        <dbReference type="EMBL" id="MDM4016596.1"/>
    </source>
</evidence>
<dbReference type="HAMAP" id="MF_00135">
    <property type="entry name" value="PRAI"/>
    <property type="match status" value="1"/>
</dbReference>
<dbReference type="InterPro" id="IPR044643">
    <property type="entry name" value="TrpF_fam"/>
</dbReference>
<keyword evidence="5 9" id="KW-0028">Amino-acid biosynthesis</keyword>
<evidence type="ECO:0000313" key="12">
    <source>
        <dbReference type="Proteomes" id="UP001239462"/>
    </source>
</evidence>
<evidence type="ECO:0000256" key="5">
    <source>
        <dbReference type="ARBA" id="ARBA00022605"/>
    </source>
</evidence>
<comment type="pathway">
    <text evidence="2 9">Amino-acid biosynthesis; L-tryptophan biosynthesis; L-tryptophan from chorismate: step 3/5.</text>
</comment>
<comment type="similarity">
    <text evidence="9">Belongs to the TrpF family.</text>
</comment>